<dbReference type="Proteomes" id="UP000326396">
    <property type="component" value="Linkage Group LG6"/>
</dbReference>
<dbReference type="PANTHER" id="PTHR10351">
    <property type="entry name" value="TRANSCRIPTION FACTOR BTF3 FAMILY MEMBER"/>
    <property type="match status" value="1"/>
</dbReference>
<dbReference type="EMBL" id="SZYD01000016">
    <property type="protein sequence ID" value="KAD3338592.1"/>
    <property type="molecule type" value="Genomic_DNA"/>
</dbReference>
<dbReference type="PROSITE" id="PS51151">
    <property type="entry name" value="NAC_AB"/>
    <property type="match status" value="1"/>
</dbReference>
<comment type="subunit">
    <text evidence="2">Part of the nascent polypeptide-associated complex (NAC).</text>
</comment>
<keyword evidence="5" id="KW-1185">Reference proteome</keyword>
<comment type="similarity">
    <text evidence="1 2">Belongs to the NAC-beta family.</text>
</comment>
<evidence type="ECO:0000256" key="2">
    <source>
        <dbReference type="RuleBase" id="RU361272"/>
    </source>
</evidence>
<organism evidence="4 5">
    <name type="scientific">Mikania micrantha</name>
    <name type="common">bitter vine</name>
    <dbReference type="NCBI Taxonomy" id="192012"/>
    <lineage>
        <taxon>Eukaryota</taxon>
        <taxon>Viridiplantae</taxon>
        <taxon>Streptophyta</taxon>
        <taxon>Embryophyta</taxon>
        <taxon>Tracheophyta</taxon>
        <taxon>Spermatophyta</taxon>
        <taxon>Magnoliopsida</taxon>
        <taxon>eudicotyledons</taxon>
        <taxon>Gunneridae</taxon>
        <taxon>Pentapetalae</taxon>
        <taxon>asterids</taxon>
        <taxon>campanulids</taxon>
        <taxon>Asterales</taxon>
        <taxon>Asteraceae</taxon>
        <taxon>Asteroideae</taxon>
        <taxon>Heliantheae alliance</taxon>
        <taxon>Eupatorieae</taxon>
        <taxon>Mikania</taxon>
    </lineage>
</organism>
<evidence type="ECO:0000313" key="4">
    <source>
        <dbReference type="EMBL" id="KAD3338592.1"/>
    </source>
</evidence>
<accession>A0A5N6MDR7</accession>
<keyword evidence="2" id="KW-0804">Transcription</keyword>
<gene>
    <name evidence="4" type="ORF">E3N88_34113</name>
</gene>
<proteinExistence type="inferred from homology"/>
<dbReference type="Pfam" id="PF01849">
    <property type="entry name" value="NAC"/>
    <property type="match status" value="1"/>
</dbReference>
<evidence type="ECO:0000313" key="5">
    <source>
        <dbReference type="Proteomes" id="UP000326396"/>
    </source>
</evidence>
<dbReference type="OrthoDB" id="8033832at2759"/>
<evidence type="ECO:0000256" key="1">
    <source>
        <dbReference type="ARBA" id="ARBA00005296"/>
    </source>
</evidence>
<reference evidence="4 5" key="1">
    <citation type="submission" date="2019-05" db="EMBL/GenBank/DDBJ databases">
        <title>Mikania micrantha, genome provides insights into the molecular mechanism of rapid growth.</title>
        <authorList>
            <person name="Liu B."/>
        </authorList>
    </citation>
    <scope>NUCLEOTIDE SEQUENCE [LARGE SCALE GENOMIC DNA]</scope>
    <source>
        <strain evidence="4">NLD-2019</strain>
        <tissue evidence="4">Leaf</tissue>
    </source>
</reference>
<dbReference type="InterPro" id="IPR002715">
    <property type="entry name" value="Nas_poly-pep-assoc_cplx_dom"/>
</dbReference>
<dbReference type="AlphaFoldDB" id="A0A5N6MDR7"/>
<sequence length="233" mass="26058">MGLHLRSGPVSSLIAYTDADWAGCPDTRRSTSGYCVFLGDNLISWSSKRQTTSLDPVSKLNIVALQTYAIFMSGNPIQHQRTKHIELDIHFVRDKMNAEKLRKMAGVVRTGGKGSFRRKKKVSRKNNTTTDKRLQNTLKRIGVKGIPQIEEVNIFKDDIVIKFLNPKVQALIPANTWVVSGSPQTNTNSKEDNLSRIFNELGGDSLRKLIEELEISADLTATEKELIMQSLST</sequence>
<dbReference type="Gene3D" id="2.20.70.30">
    <property type="entry name" value="Nascent polypeptide-associated complex domain"/>
    <property type="match status" value="1"/>
</dbReference>
<keyword evidence="2" id="KW-0805">Transcription regulation</keyword>
<evidence type="ECO:0000259" key="3">
    <source>
        <dbReference type="PROSITE" id="PS51151"/>
    </source>
</evidence>
<name>A0A5N6MDR7_9ASTR</name>
<dbReference type="FunFam" id="2.20.70.30:FF:000001">
    <property type="entry name" value="Transcription factor BTF3 homolog"/>
    <property type="match status" value="1"/>
</dbReference>
<dbReference type="CDD" id="cd22055">
    <property type="entry name" value="NAC_BTF3"/>
    <property type="match status" value="1"/>
</dbReference>
<dbReference type="CDD" id="cd09272">
    <property type="entry name" value="RNase_HI_RT_Ty1"/>
    <property type="match status" value="1"/>
</dbReference>
<dbReference type="InterPro" id="IPR038187">
    <property type="entry name" value="NAC_A/B_dom_sf"/>
</dbReference>
<protein>
    <recommendedName>
        <fullName evidence="2">Nascent polypeptide-associated complex subunit beta</fullName>
    </recommendedName>
</protein>
<feature type="domain" description="NAC-A/B" evidence="3">
    <location>
        <begin position="128"/>
        <end position="192"/>
    </location>
</feature>
<comment type="caution">
    <text evidence="4">The sequence shown here is derived from an EMBL/GenBank/DDBJ whole genome shotgun (WGS) entry which is preliminary data.</text>
</comment>
<dbReference type="SMART" id="SM01407">
    <property type="entry name" value="NAC"/>
    <property type="match status" value="1"/>
</dbReference>
<dbReference type="InterPro" id="IPR039370">
    <property type="entry name" value="BTF3"/>
</dbReference>